<sequence>MRVRVANAPVSYGIYRPDHPLPPDRLLAAFRDHGYQGTDSGPLGYLGEGEALARRLARHGLSLAGGWADLRYGAEPAAFAADLRALDRALDAFTAVPVDDALFAPRPTLACPADPERFAAPGVPYGPDRQRPDAPDHPGRPGHPGRSVRPDQEREDFAADVQRAADRCRERGLEPVFHPHLGTAVETPEETRLLLSRTDVSLCLDTGHWWLAGGDPVAAVAEFGPRIRQVHLKDADRAVHERVRRAGGDLWAVVAAGGFPALGEGDIDLPAVLAALQAAGYGGWLVVEQDAPPQEHDQDQVPGRSPDQAHGREADPDQGRIAAQQKANSALLRGLLRDPPPAGPRGTPSEPLCQERPHP</sequence>
<accession>A0A1H9T1M4</accession>
<dbReference type="PANTHER" id="PTHR12110">
    <property type="entry name" value="HYDROXYPYRUVATE ISOMERASE"/>
    <property type="match status" value="1"/>
</dbReference>
<keyword evidence="4" id="KW-1185">Reference proteome</keyword>
<evidence type="ECO:0000313" key="4">
    <source>
        <dbReference type="Proteomes" id="UP000182841"/>
    </source>
</evidence>
<proteinExistence type="predicted"/>
<feature type="region of interest" description="Disordered" evidence="1">
    <location>
        <begin position="113"/>
        <end position="155"/>
    </location>
</feature>
<feature type="compositionally biased region" description="Basic and acidic residues" evidence="1">
    <location>
        <begin position="128"/>
        <end position="139"/>
    </location>
</feature>
<feature type="domain" description="Xylose isomerase-like TIM barrel" evidence="2">
    <location>
        <begin position="31"/>
        <end position="294"/>
    </location>
</feature>
<reference evidence="4" key="1">
    <citation type="submission" date="2016-10" db="EMBL/GenBank/DDBJ databases">
        <authorList>
            <person name="Varghese N."/>
            <person name="Submissions S."/>
        </authorList>
    </citation>
    <scope>NUCLEOTIDE SEQUENCE [LARGE SCALE GENOMIC DNA]</scope>
    <source>
        <strain evidence="4">CGMCC 4.6825</strain>
    </source>
</reference>
<dbReference type="SUPFAM" id="SSF51658">
    <property type="entry name" value="Xylose isomerase-like"/>
    <property type="match status" value="1"/>
</dbReference>
<dbReference type="OrthoDB" id="104997at2"/>
<feature type="compositionally biased region" description="Basic and acidic residues" evidence="1">
    <location>
        <begin position="307"/>
        <end position="318"/>
    </location>
</feature>
<dbReference type="Gene3D" id="3.20.20.150">
    <property type="entry name" value="Divalent-metal-dependent TIM barrel enzymes"/>
    <property type="match status" value="1"/>
</dbReference>
<feature type="region of interest" description="Disordered" evidence="1">
    <location>
        <begin position="292"/>
        <end position="359"/>
    </location>
</feature>
<gene>
    <name evidence="3" type="ORF">SAMN05421870_105267</name>
</gene>
<dbReference type="EMBL" id="FOGO01000005">
    <property type="protein sequence ID" value="SER91135.1"/>
    <property type="molecule type" value="Genomic_DNA"/>
</dbReference>
<dbReference type="InterPro" id="IPR036237">
    <property type="entry name" value="Xyl_isomerase-like_sf"/>
</dbReference>
<evidence type="ECO:0000313" key="3">
    <source>
        <dbReference type="EMBL" id="SER91135.1"/>
    </source>
</evidence>
<dbReference type="InterPro" id="IPR050312">
    <property type="entry name" value="IolE/XylAMocC-like"/>
</dbReference>
<dbReference type="Pfam" id="PF01261">
    <property type="entry name" value="AP_endonuc_2"/>
    <property type="match status" value="1"/>
</dbReference>
<protein>
    <submittedName>
        <fullName evidence="3">Inosose dehydratase</fullName>
    </submittedName>
</protein>
<evidence type="ECO:0000256" key="1">
    <source>
        <dbReference type="SAM" id="MobiDB-lite"/>
    </source>
</evidence>
<dbReference type="PANTHER" id="PTHR12110:SF41">
    <property type="entry name" value="INOSOSE DEHYDRATASE"/>
    <property type="match status" value="1"/>
</dbReference>
<dbReference type="InterPro" id="IPR013022">
    <property type="entry name" value="Xyl_isomerase-like_TIM-brl"/>
</dbReference>
<dbReference type="AlphaFoldDB" id="A0A1H9T1M4"/>
<organism evidence="3 4">
    <name type="scientific">Streptomyces qinglanensis</name>
    <dbReference type="NCBI Taxonomy" id="943816"/>
    <lineage>
        <taxon>Bacteria</taxon>
        <taxon>Bacillati</taxon>
        <taxon>Actinomycetota</taxon>
        <taxon>Actinomycetes</taxon>
        <taxon>Kitasatosporales</taxon>
        <taxon>Streptomycetaceae</taxon>
        <taxon>Streptomyces</taxon>
    </lineage>
</organism>
<name>A0A1H9T1M4_9ACTN</name>
<dbReference type="Proteomes" id="UP000182841">
    <property type="component" value="Unassembled WGS sequence"/>
</dbReference>
<dbReference type="RefSeq" id="WP_075000537.1">
    <property type="nucleotide sequence ID" value="NZ_FOGO01000005.1"/>
</dbReference>
<dbReference type="STRING" id="943816.AN217_12505"/>
<evidence type="ECO:0000259" key="2">
    <source>
        <dbReference type="Pfam" id="PF01261"/>
    </source>
</evidence>